<dbReference type="AlphaFoldDB" id="A0A2J6TTA7"/>
<name>A0A2J6TTA7_9HELO</name>
<protein>
    <submittedName>
        <fullName evidence="1">Uncharacterized protein</fullName>
    </submittedName>
</protein>
<evidence type="ECO:0000313" key="2">
    <source>
        <dbReference type="Proteomes" id="UP000235371"/>
    </source>
</evidence>
<proteinExistence type="predicted"/>
<sequence>MAKNPNLAGQICLRQRLMDVYISHSSIYEMIIKAQERSATSVRFSSGITEQVSFRLEAMINDSPTLSLTVTGYERIYPGTGLSGSYTASIAWHPPATECRAILPDSVPSIEQLENLSRPGICKLHDPFLSHDLHDKIDRVLLLYSEGSPLHELVTATLRIVNLRSFLMHSLVFTHGNAAGGTSRDYSYADPVLNQHIRAIALAGISKAEKFVLSQFNNLPRLLGLDIFSMMVTKNCLLRLLLIYRNDVLLCERSVKIPVKSRVIFATRLEKVKFMYRVVVATYGTLCERTSSFAQFEWRLWSHNIQQNDPNQSGNALPLAIAIEELGSAYENFCEQELSIEHDEVFRFFIIGAAKKGAKALE</sequence>
<evidence type="ECO:0000313" key="1">
    <source>
        <dbReference type="EMBL" id="PMD66259.1"/>
    </source>
</evidence>
<dbReference type="RefSeq" id="XP_024743163.1">
    <property type="nucleotide sequence ID" value="XM_024870712.1"/>
</dbReference>
<accession>A0A2J6TTA7</accession>
<gene>
    <name evidence="1" type="ORF">K444DRAFT_167708</name>
</gene>
<dbReference type="Proteomes" id="UP000235371">
    <property type="component" value="Unassembled WGS sequence"/>
</dbReference>
<reference evidence="1 2" key="1">
    <citation type="submission" date="2016-04" db="EMBL/GenBank/DDBJ databases">
        <title>A degradative enzymes factory behind the ericoid mycorrhizal symbiosis.</title>
        <authorList>
            <consortium name="DOE Joint Genome Institute"/>
            <person name="Martino E."/>
            <person name="Morin E."/>
            <person name="Grelet G."/>
            <person name="Kuo A."/>
            <person name="Kohler A."/>
            <person name="Daghino S."/>
            <person name="Barry K."/>
            <person name="Choi C."/>
            <person name="Cichocki N."/>
            <person name="Clum A."/>
            <person name="Copeland A."/>
            <person name="Hainaut M."/>
            <person name="Haridas S."/>
            <person name="Labutti K."/>
            <person name="Lindquist E."/>
            <person name="Lipzen A."/>
            <person name="Khouja H.-R."/>
            <person name="Murat C."/>
            <person name="Ohm R."/>
            <person name="Olson A."/>
            <person name="Spatafora J."/>
            <person name="Veneault-Fourrey C."/>
            <person name="Henrissat B."/>
            <person name="Grigoriev I."/>
            <person name="Martin F."/>
            <person name="Perotto S."/>
        </authorList>
    </citation>
    <scope>NUCLEOTIDE SEQUENCE [LARGE SCALE GENOMIC DNA]</scope>
    <source>
        <strain evidence="1 2">E</strain>
    </source>
</reference>
<dbReference type="InParanoid" id="A0A2J6TTA7"/>
<organism evidence="1 2">
    <name type="scientific">Hyaloscypha bicolor E</name>
    <dbReference type="NCBI Taxonomy" id="1095630"/>
    <lineage>
        <taxon>Eukaryota</taxon>
        <taxon>Fungi</taxon>
        <taxon>Dikarya</taxon>
        <taxon>Ascomycota</taxon>
        <taxon>Pezizomycotina</taxon>
        <taxon>Leotiomycetes</taxon>
        <taxon>Helotiales</taxon>
        <taxon>Hyaloscyphaceae</taxon>
        <taxon>Hyaloscypha</taxon>
        <taxon>Hyaloscypha bicolor</taxon>
    </lineage>
</organism>
<keyword evidence="2" id="KW-1185">Reference proteome</keyword>
<dbReference type="EMBL" id="KZ613745">
    <property type="protein sequence ID" value="PMD66259.1"/>
    <property type="molecule type" value="Genomic_DNA"/>
</dbReference>
<dbReference type="GeneID" id="36578794"/>
<dbReference type="OrthoDB" id="5426982at2759"/>